<name>U1WXA6_ANEAE</name>
<proteinExistence type="predicted"/>
<keyword evidence="2" id="KW-1185">Reference proteome</keyword>
<gene>
    <name evidence="1" type="ORF">HMPREF0083_04633</name>
</gene>
<dbReference type="RefSeq" id="WP_021624049.1">
    <property type="nucleotide sequence ID" value="NZ_KE952892.1"/>
</dbReference>
<organism evidence="1 2">
    <name type="scientific">Aneurinibacillus aneurinilyticus ATCC 12856</name>
    <dbReference type="NCBI Taxonomy" id="649747"/>
    <lineage>
        <taxon>Bacteria</taxon>
        <taxon>Bacillati</taxon>
        <taxon>Bacillota</taxon>
        <taxon>Bacilli</taxon>
        <taxon>Bacillales</taxon>
        <taxon>Paenibacillaceae</taxon>
        <taxon>Aneurinibacillus group</taxon>
        <taxon>Aneurinibacillus</taxon>
    </lineage>
</organism>
<protein>
    <submittedName>
        <fullName evidence="1">Uncharacterized protein</fullName>
    </submittedName>
</protein>
<sequence length="127" mass="14491">MFEEKITTFDENIVAYICEKVIKDAMLLDVLYLIARSKDGISKIDILREYQTACNVKLSSQKYRFAIDEAIAKMVGTTFISSYREGTSEKYFLTDNGVKAVDYMGDFLEKNSELLRACRIMPKGGNE</sequence>
<dbReference type="PATRIC" id="fig|649747.3.peg.4174"/>
<evidence type="ECO:0000313" key="1">
    <source>
        <dbReference type="EMBL" id="ERI07300.1"/>
    </source>
</evidence>
<comment type="caution">
    <text evidence="1">The sequence shown here is derived from an EMBL/GenBank/DDBJ whole genome shotgun (WGS) entry which is preliminary data.</text>
</comment>
<dbReference type="HOGENOM" id="CLU_1965993_0_0_9"/>
<dbReference type="Proteomes" id="UP000016511">
    <property type="component" value="Unassembled WGS sequence"/>
</dbReference>
<dbReference type="STRING" id="649747.HMPREF0083_04633"/>
<dbReference type="EMBL" id="AWSJ01000284">
    <property type="protein sequence ID" value="ERI07300.1"/>
    <property type="molecule type" value="Genomic_DNA"/>
</dbReference>
<reference evidence="1 2" key="1">
    <citation type="submission" date="2013-08" db="EMBL/GenBank/DDBJ databases">
        <authorList>
            <person name="Weinstock G."/>
            <person name="Sodergren E."/>
            <person name="Wylie T."/>
            <person name="Fulton L."/>
            <person name="Fulton R."/>
            <person name="Fronick C."/>
            <person name="O'Laughlin M."/>
            <person name="Godfrey J."/>
            <person name="Miner T."/>
            <person name="Herter B."/>
            <person name="Appelbaum E."/>
            <person name="Cordes M."/>
            <person name="Lek S."/>
            <person name="Wollam A."/>
            <person name="Pepin K.H."/>
            <person name="Palsikar V.B."/>
            <person name="Mitreva M."/>
            <person name="Wilson R.K."/>
        </authorList>
    </citation>
    <scope>NUCLEOTIDE SEQUENCE [LARGE SCALE GENOMIC DNA]</scope>
    <source>
        <strain evidence="1 2">ATCC 12856</strain>
    </source>
</reference>
<dbReference type="GeneID" id="92841153"/>
<evidence type="ECO:0000313" key="2">
    <source>
        <dbReference type="Proteomes" id="UP000016511"/>
    </source>
</evidence>
<accession>U1WXA6</accession>
<dbReference type="AlphaFoldDB" id="U1WXA6"/>